<feature type="region of interest" description="Disordered" evidence="1">
    <location>
        <begin position="168"/>
        <end position="208"/>
    </location>
</feature>
<evidence type="ECO:0008006" key="4">
    <source>
        <dbReference type="Google" id="ProtNLM"/>
    </source>
</evidence>
<dbReference type="RefSeq" id="WP_048673029.1">
    <property type="nucleotide sequence ID" value="NZ_CBTJ020000041.1"/>
</dbReference>
<organism evidence="2 3">
    <name type="scientific">Candidatus Competibacter denitrificans Run_A_D11</name>
    <dbReference type="NCBI Taxonomy" id="1400863"/>
    <lineage>
        <taxon>Bacteria</taxon>
        <taxon>Pseudomonadati</taxon>
        <taxon>Pseudomonadota</taxon>
        <taxon>Gammaproteobacteria</taxon>
        <taxon>Candidatus Competibacteraceae</taxon>
        <taxon>Candidatus Competibacter</taxon>
    </lineage>
</organism>
<accession>W6M7R9</accession>
<keyword evidence="3" id="KW-1185">Reference proteome</keyword>
<feature type="compositionally biased region" description="Pro residues" evidence="1">
    <location>
        <begin position="199"/>
        <end position="208"/>
    </location>
</feature>
<comment type="caution">
    <text evidence="2">The sequence shown here is derived from an EMBL/GenBank/DDBJ whole genome shotgun (WGS) entry which is preliminary data.</text>
</comment>
<gene>
    <name evidence="2" type="ORF">BN873_340015</name>
</gene>
<dbReference type="AlphaFoldDB" id="W6M7R9"/>
<evidence type="ECO:0000313" key="3">
    <source>
        <dbReference type="Proteomes" id="UP000035760"/>
    </source>
</evidence>
<feature type="region of interest" description="Disordered" evidence="1">
    <location>
        <begin position="72"/>
        <end position="94"/>
    </location>
</feature>
<sequence>MSAKTAGILFWLFVAALAGAAIYWELRHPPQAPITNQTAKRPLELPSVTPVQPFRLPVRQFYGDIINRPVFIPARRPEPPPPPEEEQAPKPPPAPEQKFTLLGILIAPGLQAALLRPQEPNAKTVRVKQGELLGEWRLEAIFPNRVILRKDQITQELPLTHLKKPAGIRGARAGARPPQVPAPVFGGMPGSPESAPAASAPPPVPPPQ</sequence>
<reference evidence="2" key="2">
    <citation type="submission" date="2014-03" db="EMBL/GenBank/DDBJ databases">
        <title>Candidatus Competibacter-lineage genomes retrieved from metagenomes reveal functional metabolic diversity.</title>
        <authorList>
            <person name="McIlroy S.J."/>
            <person name="Albertsen M."/>
            <person name="Andresen E.K."/>
            <person name="Saunders A.M."/>
            <person name="Kristiansen R."/>
            <person name="Stokholm-Bjerregaard M."/>
            <person name="Nielsen K.L."/>
            <person name="Nielsen P.H."/>
        </authorList>
    </citation>
    <scope>NUCLEOTIDE SEQUENCE</scope>
    <source>
        <strain evidence="2">Run_A_D11</strain>
    </source>
</reference>
<evidence type="ECO:0000256" key="1">
    <source>
        <dbReference type="SAM" id="MobiDB-lite"/>
    </source>
</evidence>
<evidence type="ECO:0000313" key="2">
    <source>
        <dbReference type="EMBL" id="CDI02639.1"/>
    </source>
</evidence>
<dbReference type="Proteomes" id="UP000035760">
    <property type="component" value="Unassembled WGS sequence"/>
</dbReference>
<dbReference type="STRING" id="1400863.BN873_340015"/>
<dbReference type="EMBL" id="CBTJ020000041">
    <property type="protein sequence ID" value="CDI02639.1"/>
    <property type="molecule type" value="Genomic_DNA"/>
</dbReference>
<reference evidence="2" key="1">
    <citation type="submission" date="2013-07" db="EMBL/GenBank/DDBJ databases">
        <authorList>
            <person name="McIlroy S."/>
        </authorList>
    </citation>
    <scope>NUCLEOTIDE SEQUENCE [LARGE SCALE GENOMIC DNA]</scope>
    <source>
        <strain evidence="2">Run_A_D11</strain>
    </source>
</reference>
<name>W6M7R9_9GAMM</name>
<proteinExistence type="predicted"/>
<protein>
    <recommendedName>
        <fullName evidence="4">Type II secretion system protein GspC N-terminal domain-containing protein</fullName>
    </recommendedName>
</protein>
<dbReference type="OrthoDB" id="5769601at2"/>
<feature type="compositionally biased region" description="Low complexity" evidence="1">
    <location>
        <begin position="168"/>
        <end position="177"/>
    </location>
</feature>